<keyword evidence="4 8" id="KW-0819">tRNA processing</keyword>
<dbReference type="AlphaFoldDB" id="A0A6N4SVA5"/>
<name>A0A6N4SVA5_CYTH3</name>
<dbReference type="Pfam" id="PF01171">
    <property type="entry name" value="ATP_bind_3"/>
    <property type="match status" value="1"/>
</dbReference>
<feature type="domain" description="Lysidine-tRNA(Ile) synthetase C-terminal" evidence="9">
    <location>
        <begin position="365"/>
        <end position="437"/>
    </location>
</feature>
<evidence type="ECO:0000256" key="2">
    <source>
        <dbReference type="ARBA" id="ARBA00022490"/>
    </source>
</evidence>
<proteinExistence type="inferred from homology"/>
<dbReference type="GO" id="GO:0005737">
    <property type="term" value="C:cytoplasm"/>
    <property type="evidence" value="ECO:0007669"/>
    <property type="project" value="UniProtKB-SubCell"/>
</dbReference>
<dbReference type="InterPro" id="IPR012796">
    <property type="entry name" value="Lysidine-tRNA-synth_C"/>
</dbReference>
<evidence type="ECO:0000256" key="3">
    <source>
        <dbReference type="ARBA" id="ARBA00022598"/>
    </source>
</evidence>
<dbReference type="PANTHER" id="PTHR43033:SF1">
    <property type="entry name" value="TRNA(ILE)-LYSIDINE SYNTHASE-RELATED"/>
    <property type="match status" value="1"/>
</dbReference>
<dbReference type="RefSeq" id="WP_011586370.1">
    <property type="nucleotide sequence ID" value="NC_008255.1"/>
</dbReference>
<evidence type="ECO:0000313" key="10">
    <source>
        <dbReference type="EMBL" id="ABG60259.1"/>
    </source>
</evidence>
<dbReference type="Gene3D" id="3.40.50.620">
    <property type="entry name" value="HUPs"/>
    <property type="match status" value="1"/>
</dbReference>
<organism evidence="10 11">
    <name type="scientific">Cytophaga hutchinsonii (strain ATCC 33406 / DSM 1761 / CIP 103989 / NBRC 15051 / NCIMB 9469 / D465)</name>
    <dbReference type="NCBI Taxonomy" id="269798"/>
    <lineage>
        <taxon>Bacteria</taxon>
        <taxon>Pseudomonadati</taxon>
        <taxon>Bacteroidota</taxon>
        <taxon>Cytophagia</taxon>
        <taxon>Cytophagales</taxon>
        <taxon>Cytophagaceae</taxon>
        <taxon>Cytophaga</taxon>
    </lineage>
</organism>
<dbReference type="InterPro" id="IPR012094">
    <property type="entry name" value="tRNA_Ile_lys_synt"/>
</dbReference>
<dbReference type="Proteomes" id="UP000001822">
    <property type="component" value="Chromosome"/>
</dbReference>
<evidence type="ECO:0000256" key="4">
    <source>
        <dbReference type="ARBA" id="ARBA00022694"/>
    </source>
</evidence>
<evidence type="ECO:0000259" key="9">
    <source>
        <dbReference type="SMART" id="SM00977"/>
    </source>
</evidence>
<dbReference type="HAMAP" id="MF_01161">
    <property type="entry name" value="tRNA_Ile_lys_synt"/>
    <property type="match status" value="1"/>
</dbReference>
<comment type="function">
    <text evidence="8">Ligates lysine onto the cytidine present at position 34 of the AUA codon-specific tRNA(Ile) that contains the anticodon CAU, in an ATP-dependent manner. Cytidine is converted to lysidine, thus changing the amino acid specificity of the tRNA from methionine to isoleucine.</text>
</comment>
<comment type="domain">
    <text evidence="8">The N-terminal region contains the highly conserved SGGXDS motif, predicted to be a P-loop motif involved in ATP binding.</text>
</comment>
<dbReference type="EC" id="6.3.4.19" evidence="8"/>
<dbReference type="OrthoDB" id="9807403at2"/>
<evidence type="ECO:0000313" key="11">
    <source>
        <dbReference type="Proteomes" id="UP000001822"/>
    </source>
</evidence>
<dbReference type="InterPro" id="IPR011063">
    <property type="entry name" value="TilS/TtcA_N"/>
</dbReference>
<evidence type="ECO:0000256" key="5">
    <source>
        <dbReference type="ARBA" id="ARBA00022741"/>
    </source>
</evidence>
<dbReference type="SMART" id="SM00977">
    <property type="entry name" value="TilS_C"/>
    <property type="match status" value="1"/>
</dbReference>
<dbReference type="KEGG" id="chu:CHU_3018"/>
<dbReference type="EMBL" id="CP000383">
    <property type="protein sequence ID" value="ABG60259.1"/>
    <property type="molecule type" value="Genomic_DNA"/>
</dbReference>
<comment type="similarity">
    <text evidence="8">Belongs to the tRNA(Ile)-lysidine synthase family.</text>
</comment>
<accession>A0A6N4SVA5</accession>
<dbReference type="Pfam" id="PF11734">
    <property type="entry name" value="TilS_C"/>
    <property type="match status" value="1"/>
</dbReference>
<dbReference type="GO" id="GO:0032267">
    <property type="term" value="F:tRNA(Ile)-lysidine synthase activity"/>
    <property type="evidence" value="ECO:0007669"/>
    <property type="project" value="UniProtKB-EC"/>
</dbReference>
<feature type="binding site" evidence="8">
    <location>
        <begin position="26"/>
        <end position="31"/>
    </location>
    <ligand>
        <name>ATP</name>
        <dbReference type="ChEBI" id="CHEBI:30616"/>
    </ligand>
</feature>
<keyword evidence="6 8" id="KW-0067">ATP-binding</keyword>
<dbReference type="SUPFAM" id="SSF52402">
    <property type="entry name" value="Adenine nucleotide alpha hydrolases-like"/>
    <property type="match status" value="1"/>
</dbReference>
<dbReference type="CDD" id="cd01992">
    <property type="entry name" value="TilS_N"/>
    <property type="match status" value="1"/>
</dbReference>
<dbReference type="InterPro" id="IPR012795">
    <property type="entry name" value="tRNA_Ile_lys_synt_N"/>
</dbReference>
<evidence type="ECO:0000256" key="7">
    <source>
        <dbReference type="ARBA" id="ARBA00048539"/>
    </source>
</evidence>
<keyword evidence="2 8" id="KW-0963">Cytoplasm</keyword>
<dbReference type="NCBIfam" id="TIGR02433">
    <property type="entry name" value="lysidine_TilS_C"/>
    <property type="match status" value="1"/>
</dbReference>
<comment type="catalytic activity">
    <reaction evidence="7 8">
        <text>cytidine(34) in tRNA(Ile2) + L-lysine + ATP = lysidine(34) in tRNA(Ile2) + AMP + diphosphate + H(+)</text>
        <dbReference type="Rhea" id="RHEA:43744"/>
        <dbReference type="Rhea" id="RHEA-COMP:10625"/>
        <dbReference type="Rhea" id="RHEA-COMP:10670"/>
        <dbReference type="ChEBI" id="CHEBI:15378"/>
        <dbReference type="ChEBI" id="CHEBI:30616"/>
        <dbReference type="ChEBI" id="CHEBI:32551"/>
        <dbReference type="ChEBI" id="CHEBI:33019"/>
        <dbReference type="ChEBI" id="CHEBI:82748"/>
        <dbReference type="ChEBI" id="CHEBI:83665"/>
        <dbReference type="ChEBI" id="CHEBI:456215"/>
        <dbReference type="EC" id="6.3.4.19"/>
    </reaction>
</comment>
<keyword evidence="5 8" id="KW-0547">Nucleotide-binding</keyword>
<dbReference type="NCBIfam" id="TIGR02432">
    <property type="entry name" value="lysidine_TilS_N"/>
    <property type="match status" value="1"/>
</dbReference>
<dbReference type="InterPro" id="IPR014729">
    <property type="entry name" value="Rossmann-like_a/b/a_fold"/>
</dbReference>
<keyword evidence="3 8" id="KW-0436">Ligase</keyword>
<evidence type="ECO:0000256" key="1">
    <source>
        <dbReference type="ARBA" id="ARBA00004496"/>
    </source>
</evidence>
<sequence length="450" mass="51494">MLHELRQFISEKQLFSSNEKILLTVSGGIDSIVLFDLFVKAGFSFGVAHCNFSLRGSESDGDEQFVSDLAIKQGISIHVKRFDTSAFASNNALSIQMAARELRYTWFKELARQYGYAAIATAHQLNDIIETTLINLSRGTGIAGLHGIPEKNGEIIRPLLFAGRDKIRSYAEENNLKWREDSSNMEEKYARNLIRHKIVPVLKNLNPNLEEVFKQNTERFKGTEQLFKHHIQQYRQQLLQSTPDGYSITIADVDATPAPFTILTELLLPFGFNFSTIQTIYKNRFQAPGANYYAPAFMLQKDRVNWLLIPIEQLTDFEFPVYPESTHTVPTGTIHFQTISIESFKGFEHAQNIAYIDADKIDWPLTIRNWQDGDKFYPFGMQGMKKVSDFLIDLKVPVHQKKKIPILINKGEILWIVGFRTDKTYKITDSTKKILIATFTPLIQELDNVI</sequence>
<evidence type="ECO:0000256" key="6">
    <source>
        <dbReference type="ARBA" id="ARBA00022840"/>
    </source>
</evidence>
<evidence type="ECO:0000256" key="8">
    <source>
        <dbReference type="HAMAP-Rule" id="MF_01161"/>
    </source>
</evidence>
<protein>
    <recommendedName>
        <fullName evidence="8">tRNA(Ile)-lysidine synthase</fullName>
        <ecNumber evidence="8">6.3.4.19</ecNumber>
    </recommendedName>
    <alternativeName>
        <fullName evidence="8">tRNA(Ile)-2-lysyl-cytidine synthase</fullName>
    </alternativeName>
    <alternativeName>
        <fullName evidence="8">tRNA(Ile)-lysidine synthetase</fullName>
    </alternativeName>
</protein>
<dbReference type="PANTHER" id="PTHR43033">
    <property type="entry name" value="TRNA(ILE)-LYSIDINE SYNTHASE-RELATED"/>
    <property type="match status" value="1"/>
</dbReference>
<dbReference type="GO" id="GO:0006400">
    <property type="term" value="P:tRNA modification"/>
    <property type="evidence" value="ECO:0007669"/>
    <property type="project" value="UniProtKB-UniRule"/>
</dbReference>
<dbReference type="Gene3D" id="3.50.40.10">
    <property type="entry name" value="Phenylalanyl-trna Synthetase, Chain B, domain 3"/>
    <property type="match status" value="1"/>
</dbReference>
<dbReference type="SUPFAM" id="SSF56037">
    <property type="entry name" value="PheT/TilS domain"/>
    <property type="match status" value="1"/>
</dbReference>
<dbReference type="GO" id="GO:0005524">
    <property type="term" value="F:ATP binding"/>
    <property type="evidence" value="ECO:0007669"/>
    <property type="project" value="UniProtKB-UniRule"/>
</dbReference>
<gene>
    <name evidence="8 10" type="primary">tilS</name>
    <name evidence="10" type="ordered locus">CHU_3018</name>
</gene>
<dbReference type="InterPro" id="IPR020825">
    <property type="entry name" value="Phe-tRNA_synthase-like_B3/B4"/>
</dbReference>
<reference evidence="10 11" key="1">
    <citation type="journal article" date="2007" name="Appl. Environ. Microbiol.">
        <title>Genome sequence of the cellulolytic gliding bacterium Cytophaga hutchinsonii.</title>
        <authorList>
            <person name="Xie G."/>
            <person name="Bruce D.C."/>
            <person name="Challacombe J.F."/>
            <person name="Chertkov O."/>
            <person name="Detter J.C."/>
            <person name="Gilna P."/>
            <person name="Han C.S."/>
            <person name="Lucas S."/>
            <person name="Misra M."/>
            <person name="Myers G.L."/>
            <person name="Richardson P."/>
            <person name="Tapia R."/>
            <person name="Thayer N."/>
            <person name="Thompson L.S."/>
            <person name="Brettin T.S."/>
            <person name="Henrissat B."/>
            <person name="Wilson D.B."/>
            <person name="McBride M.J."/>
        </authorList>
    </citation>
    <scope>NUCLEOTIDE SEQUENCE [LARGE SCALE GENOMIC DNA]</scope>
    <source>
        <strain evidence="11">ATCC 33406 / DSM 1761 / CIP 103989 / NBRC 15051 / NCIMB 9469 / D465</strain>
    </source>
</reference>
<comment type="subcellular location">
    <subcellularLocation>
        <location evidence="1 8">Cytoplasm</location>
    </subcellularLocation>
</comment>
<keyword evidence="11" id="KW-1185">Reference proteome</keyword>